<dbReference type="EMBL" id="QRVL01000001">
    <property type="protein sequence ID" value="RGS42219.1"/>
    <property type="molecule type" value="Genomic_DNA"/>
</dbReference>
<keyword evidence="3" id="KW-0804">Transcription</keyword>
<evidence type="ECO:0000259" key="4">
    <source>
        <dbReference type="PROSITE" id="PS50995"/>
    </source>
</evidence>
<dbReference type="GO" id="GO:0003677">
    <property type="term" value="F:DNA binding"/>
    <property type="evidence" value="ECO:0007669"/>
    <property type="project" value="UniProtKB-KW"/>
</dbReference>
<dbReference type="PANTHER" id="PTHR42756">
    <property type="entry name" value="TRANSCRIPTIONAL REGULATOR, MARR"/>
    <property type="match status" value="1"/>
</dbReference>
<dbReference type="Pfam" id="PF12802">
    <property type="entry name" value="MarR_2"/>
    <property type="match status" value="1"/>
</dbReference>
<dbReference type="InterPro" id="IPR036388">
    <property type="entry name" value="WH-like_DNA-bd_sf"/>
</dbReference>
<evidence type="ECO:0000256" key="2">
    <source>
        <dbReference type="ARBA" id="ARBA00023125"/>
    </source>
</evidence>
<evidence type="ECO:0000256" key="1">
    <source>
        <dbReference type="ARBA" id="ARBA00023015"/>
    </source>
</evidence>
<keyword evidence="1" id="KW-0805">Transcription regulation</keyword>
<dbReference type="GO" id="GO:0003700">
    <property type="term" value="F:DNA-binding transcription factor activity"/>
    <property type="evidence" value="ECO:0007669"/>
    <property type="project" value="InterPro"/>
</dbReference>
<dbReference type="InterPro" id="IPR036390">
    <property type="entry name" value="WH_DNA-bd_sf"/>
</dbReference>
<dbReference type="InterPro" id="IPR000835">
    <property type="entry name" value="HTH_MarR-typ"/>
</dbReference>
<dbReference type="Proteomes" id="UP000266172">
    <property type="component" value="Unassembled WGS sequence"/>
</dbReference>
<dbReference type="PANTHER" id="PTHR42756:SF1">
    <property type="entry name" value="TRANSCRIPTIONAL REPRESSOR OF EMRAB OPERON"/>
    <property type="match status" value="1"/>
</dbReference>
<feature type="domain" description="HTH marR-type" evidence="4">
    <location>
        <begin position="2"/>
        <end position="136"/>
    </location>
</feature>
<protein>
    <submittedName>
        <fullName evidence="5">MarR family transcriptional regulator</fullName>
    </submittedName>
</protein>
<dbReference type="RefSeq" id="WP_055229670.1">
    <property type="nucleotide sequence ID" value="NZ_CAKMUY010000017.1"/>
</dbReference>
<gene>
    <name evidence="5" type="ORF">DWX93_02475</name>
</gene>
<name>A0A173X5J1_9FIRM</name>
<dbReference type="AlphaFoldDB" id="A0A173X5J1"/>
<dbReference type="PROSITE" id="PS50995">
    <property type="entry name" value="HTH_MARR_2"/>
    <property type="match status" value="1"/>
</dbReference>
<reference evidence="5 6" key="1">
    <citation type="submission" date="2018-08" db="EMBL/GenBank/DDBJ databases">
        <title>A genome reference for cultivated species of the human gut microbiota.</title>
        <authorList>
            <person name="Zou Y."/>
            <person name="Xue W."/>
            <person name="Luo G."/>
        </authorList>
    </citation>
    <scope>NUCLEOTIDE SEQUENCE [LARGE SCALE GENOMIC DNA]</scope>
    <source>
        <strain evidence="5 6">AF22-12AC</strain>
    </source>
</reference>
<evidence type="ECO:0000313" key="5">
    <source>
        <dbReference type="EMBL" id="RGS42219.1"/>
    </source>
</evidence>
<accession>A0A173X5J1</accession>
<dbReference type="Gene3D" id="1.10.10.10">
    <property type="entry name" value="Winged helix-like DNA-binding domain superfamily/Winged helix DNA-binding domain"/>
    <property type="match status" value="1"/>
</dbReference>
<dbReference type="SUPFAM" id="SSF46785">
    <property type="entry name" value="Winged helix' DNA-binding domain"/>
    <property type="match status" value="1"/>
</dbReference>
<proteinExistence type="predicted"/>
<evidence type="ECO:0000256" key="3">
    <source>
        <dbReference type="ARBA" id="ARBA00023163"/>
    </source>
</evidence>
<organism evidence="5 6">
    <name type="scientific">Roseburia hominis</name>
    <dbReference type="NCBI Taxonomy" id="301301"/>
    <lineage>
        <taxon>Bacteria</taxon>
        <taxon>Bacillati</taxon>
        <taxon>Bacillota</taxon>
        <taxon>Clostridia</taxon>
        <taxon>Lachnospirales</taxon>
        <taxon>Lachnospiraceae</taxon>
        <taxon>Roseburia</taxon>
    </lineage>
</organism>
<evidence type="ECO:0000313" key="6">
    <source>
        <dbReference type="Proteomes" id="UP000266172"/>
    </source>
</evidence>
<keyword evidence="2" id="KW-0238">DNA-binding</keyword>
<dbReference type="SMART" id="SM00347">
    <property type="entry name" value="HTH_MARR"/>
    <property type="match status" value="1"/>
</dbReference>
<sequence>MLEDFFENYFKIEKAYRKYFQDEMEKYHLTPNELLVLLFLARDNGGCNTARDIAQYEGVSKGLVARSVESLVEKQFLVVERDAADKRICHLYLTQQCSALTEQMTEKKAAFFRRLAEGIPEEAIATTEQTLRRFMENISASIDKS</sequence>
<comment type="caution">
    <text evidence="5">The sequence shown here is derived from an EMBL/GenBank/DDBJ whole genome shotgun (WGS) entry which is preliminary data.</text>
</comment>